<feature type="region of interest" description="Disordered" evidence="1">
    <location>
        <begin position="42"/>
        <end position="61"/>
    </location>
</feature>
<keyword evidence="5" id="KW-1185">Reference proteome</keyword>
<name>A0ABP0JUH8_9DINO</name>
<evidence type="ECO:0000256" key="2">
    <source>
        <dbReference type="SAM" id="SignalP"/>
    </source>
</evidence>
<dbReference type="InterPro" id="IPR012341">
    <property type="entry name" value="6hp_glycosidase-like_sf"/>
</dbReference>
<protein>
    <recommendedName>
        <fullName evidence="3">GH15-like domain-containing protein</fullName>
    </recommendedName>
</protein>
<dbReference type="EMBL" id="CAXAMN010006557">
    <property type="protein sequence ID" value="CAK9018053.1"/>
    <property type="molecule type" value="Genomic_DNA"/>
</dbReference>
<keyword evidence="2" id="KW-0732">Signal</keyword>
<dbReference type="Proteomes" id="UP001642484">
    <property type="component" value="Unassembled WGS sequence"/>
</dbReference>
<accession>A0ABP0JUH8</accession>
<organism evidence="4 5">
    <name type="scientific">Durusdinium trenchii</name>
    <dbReference type="NCBI Taxonomy" id="1381693"/>
    <lineage>
        <taxon>Eukaryota</taxon>
        <taxon>Sar</taxon>
        <taxon>Alveolata</taxon>
        <taxon>Dinophyceae</taxon>
        <taxon>Suessiales</taxon>
        <taxon>Symbiodiniaceae</taxon>
        <taxon>Durusdinium</taxon>
    </lineage>
</organism>
<sequence length="608" mass="67122">MPGRSACGGRAAYGVVLLLVGLPSATLQESCDATALLQYDRSSQPESRLPHPSDHPRSRCRSRLPRCRLSHGVRLRRSRASSLTAELAGELSDGRLDYLAAHGAPYTAQEVGCIAANMANNMFPNGTIVAAPSKVSSNHSNDYYYMWQRDAAMTMGTLLRSLTTAPNQVFASVMRNQSSAIRRQLVNYVELLPRLWDQWDPNTLCPPWYEDKPGWCAKMGEPKYFVNGSVYNKPWGRPQNDGPALAGVFLAELANAILDAGDEIPGHAEELQTRLLSGGGTTGILYDALNFVNTWYNEGSTEPWEEIYGQAFFLAEVQRLALVTGVRYARRKGLNASAVWPKSGYSNWVYSEKNLRKVSKSFVSQEYEYVQAMTGRQQGLAGPKCINSEPLLLKTGNNWPEGLLAPCELDVQTLIAANYLAGAPDAAPEDRVLPPHDYRLVNTARLLVKSMAPYYEVNAVDRSNGFVGLLIGRYPGDTYCGYGDCPKNDFGNPWFITTHALAEQLYFLAFAWCKDQLNLQDAKAVSHLWEELSHGKVTGWNTIQMGDSVMKNAKEHVIMPGVHMSEEIKKSGPDAGQQAGVPDLTWSYSSALSALLARHQAIRACRKD</sequence>
<reference evidence="4 5" key="1">
    <citation type="submission" date="2024-02" db="EMBL/GenBank/DDBJ databases">
        <authorList>
            <person name="Chen Y."/>
            <person name="Shah S."/>
            <person name="Dougan E. K."/>
            <person name="Thang M."/>
            <person name="Chan C."/>
        </authorList>
    </citation>
    <scope>NUCLEOTIDE SEQUENCE [LARGE SCALE GENOMIC DNA]</scope>
</reference>
<dbReference type="Gene3D" id="1.50.10.10">
    <property type="match status" value="1"/>
</dbReference>
<proteinExistence type="predicted"/>
<evidence type="ECO:0000256" key="1">
    <source>
        <dbReference type="SAM" id="MobiDB-lite"/>
    </source>
</evidence>
<feature type="domain" description="GH15-like" evidence="3">
    <location>
        <begin position="125"/>
        <end position="595"/>
    </location>
</feature>
<dbReference type="InterPro" id="IPR011613">
    <property type="entry name" value="GH15-like"/>
</dbReference>
<feature type="chain" id="PRO_5045078870" description="GH15-like domain-containing protein" evidence="2">
    <location>
        <begin position="28"/>
        <end position="608"/>
    </location>
</feature>
<evidence type="ECO:0000313" key="4">
    <source>
        <dbReference type="EMBL" id="CAK9018053.1"/>
    </source>
</evidence>
<feature type="compositionally biased region" description="Basic and acidic residues" evidence="1">
    <location>
        <begin position="48"/>
        <end position="57"/>
    </location>
</feature>
<dbReference type="PANTHER" id="PTHR31616:SF9">
    <property type="entry name" value="GLUCOAMYLASE, INTRACELLULAR SPORULATION-SPECIFIC"/>
    <property type="match status" value="1"/>
</dbReference>
<dbReference type="InterPro" id="IPR008928">
    <property type="entry name" value="6-hairpin_glycosidase_sf"/>
</dbReference>
<comment type="caution">
    <text evidence="4">The sequence shown here is derived from an EMBL/GenBank/DDBJ whole genome shotgun (WGS) entry which is preliminary data.</text>
</comment>
<dbReference type="Pfam" id="PF00723">
    <property type="entry name" value="Glyco_hydro_15"/>
    <property type="match status" value="1"/>
</dbReference>
<evidence type="ECO:0000313" key="5">
    <source>
        <dbReference type="Proteomes" id="UP001642484"/>
    </source>
</evidence>
<evidence type="ECO:0000259" key="3">
    <source>
        <dbReference type="Pfam" id="PF00723"/>
    </source>
</evidence>
<feature type="signal peptide" evidence="2">
    <location>
        <begin position="1"/>
        <end position="27"/>
    </location>
</feature>
<dbReference type="PANTHER" id="PTHR31616">
    <property type="entry name" value="TREHALASE"/>
    <property type="match status" value="1"/>
</dbReference>
<gene>
    <name evidence="4" type="ORF">CCMP2556_LOCUS13106</name>
</gene>
<dbReference type="SUPFAM" id="SSF48208">
    <property type="entry name" value="Six-hairpin glycosidases"/>
    <property type="match status" value="1"/>
</dbReference>